<evidence type="ECO:0000256" key="5">
    <source>
        <dbReference type="ARBA" id="ARBA00038359"/>
    </source>
</evidence>
<name>A0A7C8I602_9PLEO</name>
<evidence type="ECO:0000256" key="6">
    <source>
        <dbReference type="SAM" id="MobiDB-lite"/>
    </source>
</evidence>
<evidence type="ECO:0000256" key="2">
    <source>
        <dbReference type="ARBA" id="ARBA00022692"/>
    </source>
</evidence>
<evidence type="ECO:0000259" key="8">
    <source>
        <dbReference type="Pfam" id="PF20684"/>
    </source>
</evidence>
<proteinExistence type="inferred from homology"/>
<feature type="region of interest" description="Disordered" evidence="6">
    <location>
        <begin position="272"/>
        <end position="313"/>
    </location>
</feature>
<dbReference type="EMBL" id="JAADJZ010000011">
    <property type="protein sequence ID" value="KAF2871669.1"/>
    <property type="molecule type" value="Genomic_DNA"/>
</dbReference>
<feature type="transmembrane region" description="Helical" evidence="7">
    <location>
        <begin position="45"/>
        <end position="67"/>
    </location>
</feature>
<protein>
    <recommendedName>
        <fullName evidence="8">Rhodopsin domain-containing protein</fullName>
    </recommendedName>
</protein>
<keyword evidence="4 7" id="KW-0472">Membrane</keyword>
<feature type="domain" description="Rhodopsin" evidence="8">
    <location>
        <begin position="26"/>
        <end position="266"/>
    </location>
</feature>
<dbReference type="OrthoDB" id="3752473at2759"/>
<evidence type="ECO:0000256" key="7">
    <source>
        <dbReference type="SAM" id="Phobius"/>
    </source>
</evidence>
<feature type="transmembrane region" description="Helical" evidence="7">
    <location>
        <begin position="206"/>
        <end position="226"/>
    </location>
</feature>
<accession>A0A7C8I602</accession>
<reference evidence="9 10" key="1">
    <citation type="submission" date="2020-01" db="EMBL/GenBank/DDBJ databases">
        <authorList>
            <consortium name="DOE Joint Genome Institute"/>
            <person name="Haridas S."/>
            <person name="Albert R."/>
            <person name="Binder M."/>
            <person name="Bloem J."/>
            <person name="Labutti K."/>
            <person name="Salamov A."/>
            <person name="Andreopoulos B."/>
            <person name="Baker S.E."/>
            <person name="Barry K."/>
            <person name="Bills G."/>
            <person name="Bluhm B.H."/>
            <person name="Cannon C."/>
            <person name="Castanera R."/>
            <person name="Culley D.E."/>
            <person name="Daum C."/>
            <person name="Ezra D."/>
            <person name="Gonzalez J.B."/>
            <person name="Henrissat B."/>
            <person name="Kuo A."/>
            <person name="Liang C."/>
            <person name="Lipzen A."/>
            <person name="Lutzoni F."/>
            <person name="Magnuson J."/>
            <person name="Mondo S."/>
            <person name="Nolan M."/>
            <person name="Ohm R."/>
            <person name="Pangilinan J."/>
            <person name="Park H.-J.H."/>
            <person name="Ramirez L."/>
            <person name="Alfaro M."/>
            <person name="Sun H."/>
            <person name="Tritt A."/>
            <person name="Yoshinaga Y."/>
            <person name="Zwiers L.-H.L."/>
            <person name="Turgeon B.G."/>
            <person name="Goodwin S.B."/>
            <person name="Spatafora J.W."/>
            <person name="Crous P.W."/>
            <person name="Grigoriev I.V."/>
        </authorList>
    </citation>
    <scope>NUCLEOTIDE SEQUENCE [LARGE SCALE GENOMIC DNA]</scope>
    <source>
        <strain evidence="9 10">CBS 611.86</strain>
    </source>
</reference>
<evidence type="ECO:0000256" key="3">
    <source>
        <dbReference type="ARBA" id="ARBA00022989"/>
    </source>
</evidence>
<dbReference type="Pfam" id="PF20684">
    <property type="entry name" value="Fung_rhodopsin"/>
    <property type="match status" value="1"/>
</dbReference>
<dbReference type="PANTHER" id="PTHR33048">
    <property type="entry name" value="PTH11-LIKE INTEGRAL MEMBRANE PROTEIN (AFU_ORTHOLOGUE AFUA_5G11245)"/>
    <property type="match status" value="1"/>
</dbReference>
<comment type="similarity">
    <text evidence="5">Belongs to the SAT4 family.</text>
</comment>
<evidence type="ECO:0000313" key="10">
    <source>
        <dbReference type="Proteomes" id="UP000481861"/>
    </source>
</evidence>
<organism evidence="9 10">
    <name type="scientific">Massariosphaeria phaeospora</name>
    <dbReference type="NCBI Taxonomy" id="100035"/>
    <lineage>
        <taxon>Eukaryota</taxon>
        <taxon>Fungi</taxon>
        <taxon>Dikarya</taxon>
        <taxon>Ascomycota</taxon>
        <taxon>Pezizomycotina</taxon>
        <taxon>Dothideomycetes</taxon>
        <taxon>Pleosporomycetidae</taxon>
        <taxon>Pleosporales</taxon>
        <taxon>Pleosporales incertae sedis</taxon>
        <taxon>Massariosphaeria</taxon>
    </lineage>
</organism>
<gene>
    <name evidence="9" type="ORF">BDV95DRAFT_594739</name>
</gene>
<dbReference type="InterPro" id="IPR052337">
    <property type="entry name" value="SAT4-like"/>
</dbReference>
<feature type="transmembrane region" description="Helical" evidence="7">
    <location>
        <begin position="87"/>
        <end position="109"/>
    </location>
</feature>
<feature type="transmembrane region" description="Helical" evidence="7">
    <location>
        <begin position="175"/>
        <end position="194"/>
    </location>
</feature>
<dbReference type="InterPro" id="IPR049326">
    <property type="entry name" value="Rhodopsin_dom_fungi"/>
</dbReference>
<evidence type="ECO:0000256" key="1">
    <source>
        <dbReference type="ARBA" id="ARBA00004141"/>
    </source>
</evidence>
<evidence type="ECO:0000256" key="4">
    <source>
        <dbReference type="ARBA" id="ARBA00023136"/>
    </source>
</evidence>
<sequence length="408" mass="44436">MEGYQAQLNQVGWSLGSISIVVVACRCYCRLIVLKRFGWDDAFMVLALFSGVTCAALVSAGVHYGYGMHLADIGTEYEREQALKYTFIAPAVSIVSSTTGKISMVFFLVRLLGSSARKMHLWFLFSVTFVMIGLNVFAIGILLGNCQPMEKSWKPLTPGKCLPLGYLDYGGRIQAVWNAIMDLVTAGFPVYMVWSLQMKKSTKWGLTVLMGGSVFAAAATLVKVYYMRDLTKLTDVTYSWGPISIWAEIFVLIIAGTIPTLKPLWSSIRGQTPSAGSDVAGSKHKKRPSDYPYGSSSGRPTKGSKGYGSRGPGSVTIALNEIDDITQQAAGSSSESILPRHHNDAKDRSVRSERSADSIKDTSSQYHALSAPTATAQSPSIRVEKNFSVSYDQRMGPEPVAGKHHRSP</sequence>
<keyword evidence="3 7" id="KW-1133">Transmembrane helix</keyword>
<feature type="transmembrane region" description="Helical" evidence="7">
    <location>
        <begin position="12"/>
        <end position="33"/>
    </location>
</feature>
<dbReference type="AlphaFoldDB" id="A0A7C8I602"/>
<feature type="region of interest" description="Disordered" evidence="6">
    <location>
        <begin position="328"/>
        <end position="408"/>
    </location>
</feature>
<dbReference type="GO" id="GO:0016020">
    <property type="term" value="C:membrane"/>
    <property type="evidence" value="ECO:0007669"/>
    <property type="project" value="UniProtKB-SubCell"/>
</dbReference>
<feature type="compositionally biased region" description="Polar residues" evidence="6">
    <location>
        <begin position="361"/>
        <end position="380"/>
    </location>
</feature>
<dbReference type="Proteomes" id="UP000481861">
    <property type="component" value="Unassembled WGS sequence"/>
</dbReference>
<dbReference type="PANTHER" id="PTHR33048:SF146">
    <property type="entry name" value="INTEGRAL MEMBRANE PROTEIN"/>
    <property type="match status" value="1"/>
</dbReference>
<comment type="caution">
    <text evidence="9">The sequence shown here is derived from an EMBL/GenBank/DDBJ whole genome shotgun (WGS) entry which is preliminary data.</text>
</comment>
<feature type="compositionally biased region" description="Basic and acidic residues" evidence="6">
    <location>
        <begin position="341"/>
        <end position="360"/>
    </location>
</feature>
<feature type="transmembrane region" description="Helical" evidence="7">
    <location>
        <begin position="121"/>
        <end position="143"/>
    </location>
</feature>
<evidence type="ECO:0000313" key="9">
    <source>
        <dbReference type="EMBL" id="KAF2871669.1"/>
    </source>
</evidence>
<feature type="transmembrane region" description="Helical" evidence="7">
    <location>
        <begin position="238"/>
        <end position="261"/>
    </location>
</feature>
<comment type="subcellular location">
    <subcellularLocation>
        <location evidence="1">Membrane</location>
        <topology evidence="1">Multi-pass membrane protein</topology>
    </subcellularLocation>
</comment>
<keyword evidence="10" id="KW-1185">Reference proteome</keyword>
<keyword evidence="2 7" id="KW-0812">Transmembrane</keyword>